<dbReference type="EMBL" id="ML208372">
    <property type="protein sequence ID" value="TFK67582.1"/>
    <property type="molecule type" value="Genomic_DNA"/>
</dbReference>
<dbReference type="Proteomes" id="UP000308600">
    <property type="component" value="Unassembled WGS sequence"/>
</dbReference>
<evidence type="ECO:0000313" key="2">
    <source>
        <dbReference type="Proteomes" id="UP000308600"/>
    </source>
</evidence>
<reference evidence="1 2" key="1">
    <citation type="journal article" date="2019" name="Nat. Ecol. Evol.">
        <title>Megaphylogeny resolves global patterns of mushroom evolution.</title>
        <authorList>
            <person name="Varga T."/>
            <person name="Krizsan K."/>
            <person name="Foldi C."/>
            <person name="Dima B."/>
            <person name="Sanchez-Garcia M."/>
            <person name="Sanchez-Ramirez S."/>
            <person name="Szollosi G.J."/>
            <person name="Szarkandi J.G."/>
            <person name="Papp V."/>
            <person name="Albert L."/>
            <person name="Andreopoulos W."/>
            <person name="Angelini C."/>
            <person name="Antonin V."/>
            <person name="Barry K.W."/>
            <person name="Bougher N.L."/>
            <person name="Buchanan P."/>
            <person name="Buyck B."/>
            <person name="Bense V."/>
            <person name="Catcheside P."/>
            <person name="Chovatia M."/>
            <person name="Cooper J."/>
            <person name="Damon W."/>
            <person name="Desjardin D."/>
            <person name="Finy P."/>
            <person name="Geml J."/>
            <person name="Haridas S."/>
            <person name="Hughes K."/>
            <person name="Justo A."/>
            <person name="Karasinski D."/>
            <person name="Kautmanova I."/>
            <person name="Kiss B."/>
            <person name="Kocsube S."/>
            <person name="Kotiranta H."/>
            <person name="LaButti K.M."/>
            <person name="Lechner B.E."/>
            <person name="Liimatainen K."/>
            <person name="Lipzen A."/>
            <person name="Lukacs Z."/>
            <person name="Mihaltcheva S."/>
            <person name="Morgado L.N."/>
            <person name="Niskanen T."/>
            <person name="Noordeloos M.E."/>
            <person name="Ohm R.A."/>
            <person name="Ortiz-Santana B."/>
            <person name="Ovrebo C."/>
            <person name="Racz N."/>
            <person name="Riley R."/>
            <person name="Savchenko A."/>
            <person name="Shiryaev A."/>
            <person name="Soop K."/>
            <person name="Spirin V."/>
            <person name="Szebenyi C."/>
            <person name="Tomsovsky M."/>
            <person name="Tulloss R.E."/>
            <person name="Uehling J."/>
            <person name="Grigoriev I.V."/>
            <person name="Vagvolgyi C."/>
            <person name="Papp T."/>
            <person name="Martin F.M."/>
            <person name="Miettinen O."/>
            <person name="Hibbett D.S."/>
            <person name="Nagy L.G."/>
        </authorList>
    </citation>
    <scope>NUCLEOTIDE SEQUENCE [LARGE SCALE GENOMIC DNA]</scope>
    <source>
        <strain evidence="1 2">NL-1719</strain>
    </source>
</reference>
<name>A0ACD3ARM3_9AGAR</name>
<accession>A0ACD3ARM3</accession>
<protein>
    <submittedName>
        <fullName evidence="1">Uncharacterized protein</fullName>
    </submittedName>
</protein>
<gene>
    <name evidence="1" type="ORF">BDN72DRAFT_888856</name>
</gene>
<sequence>MATQFYAQPSAASVPPGWHPPYSGAPPIPPGFNVKPQQWQSGHWSFNPAYNAQPTQSQVPWAAGSAWRRTQPHISVPHPPPPQQQQQQTFNPYKRVPKPPSAEYLATELSDNPLGLSDMIPAEQYYASQNQNDRDEVETPQTPWIWNPSLDDEPDSNSQQYPDRQREAKSTSSSRHKSRHSSEPAPSSHSQGRASRSSRHATSPPPDIYAKPSGIGSSYTLYSNPDSANRDTPPPYDRPRDPSFYRRRSVDSGPQIVHPHDTAPRSSLQEEVFTSKKELKPTFSPNIVRIPSHYISNHTRTNSTSADSQLSHLSSRMERLQTSSAPPLVRHSSLPQSMMEPSSSSSITDTEQVAEPMALLSPLSFNTPHIGSSRLITRHATVPVVPSLSAIPESSYRPEPHYPVDPPYRTPSRGPSRAGSRASSRPASLPTSQQPSPATSATSSTGRHVATPPSGSYTHNPLPPPPVDVSQGIMRRGRPKPYKSRVRKGFWNRRGDHFTQTGHIVYAPPDRAHPRELKHYPDEMEGYLDDQGWFLPYNENRPELLDSLPRQGRPPKYPYDTFIHYEHVPK</sequence>
<evidence type="ECO:0000313" key="1">
    <source>
        <dbReference type="EMBL" id="TFK67582.1"/>
    </source>
</evidence>
<proteinExistence type="predicted"/>
<organism evidence="1 2">
    <name type="scientific">Pluteus cervinus</name>
    <dbReference type="NCBI Taxonomy" id="181527"/>
    <lineage>
        <taxon>Eukaryota</taxon>
        <taxon>Fungi</taxon>
        <taxon>Dikarya</taxon>
        <taxon>Basidiomycota</taxon>
        <taxon>Agaricomycotina</taxon>
        <taxon>Agaricomycetes</taxon>
        <taxon>Agaricomycetidae</taxon>
        <taxon>Agaricales</taxon>
        <taxon>Pluteineae</taxon>
        <taxon>Pluteaceae</taxon>
        <taxon>Pluteus</taxon>
    </lineage>
</organism>
<keyword evidence="2" id="KW-1185">Reference proteome</keyword>